<dbReference type="Proteomes" id="UP000516437">
    <property type="component" value="Chromosome 6"/>
</dbReference>
<comment type="catalytic activity">
    <reaction evidence="1 11">
        <text>Transfers a segment of a (1-&gt;4)-alpha-D-glucan to a new position in an acceptor, which may be glucose or a (1-&gt;4)-alpha-D-glucan.</text>
        <dbReference type="EC" id="2.4.1.25"/>
    </reaction>
</comment>
<evidence type="ECO:0000256" key="9">
    <source>
        <dbReference type="ARBA" id="ARBA00031423"/>
    </source>
</evidence>
<evidence type="ECO:0000256" key="12">
    <source>
        <dbReference type="SAM" id="MobiDB-lite"/>
    </source>
</evidence>
<dbReference type="NCBIfam" id="TIGR00217">
    <property type="entry name" value="malQ"/>
    <property type="match status" value="1"/>
</dbReference>
<dbReference type="PANTHER" id="PTHR32438:SF5">
    <property type="entry name" value="4-ALPHA-GLUCANOTRANSFERASE DPE1, CHLOROPLASTIC_AMYLOPLASTIC"/>
    <property type="match status" value="1"/>
</dbReference>
<sequence length="841" mass="93715">MPENPRYLRKQPPACHVLQGPTTNVNSPSQTNKRRGFVNNHEGSTNPQSSPTFSESSPFLSLLLLGFSPMALAARAIHCELRSPKPALPRREQPAPVQVAVPKPKSADSEGTKIVLQPRLCNLRSYGSDRVGLIRTKREGGDGGHEVSPFFAILSEYIESSRNSHDFEIMSGRLAMIVFAATVTVELVTGNSVFRKMDVQGIAEAVCREDGFLHFCHSVSFAFQSHAITGFVFFPVINLRGGNQMSAVLNNDVRPLDPWLPLVDSVDQLIIDMWITVPSIHTPTPFLSSLCFSPKPTHQSFYCAFQNGAVSTLAAVGEDLPLDYGEWFPKPDPSERRRAGVLLHPTSFRGPHGIGDLGDEAFRFIDWLHNAGCSVWQVLPLVPPGRTANEDGSPYSGQDANCGNTLLISLEELVKDGLLMKEELPKPVDADRVNFTAVADLKDPLVAKAAERLILSKGQLKSQLEAFRRDPDISSWLEDAAYFAAIDNSLNTFSWYDWPEPIKNCHLAALEDIYQSKKDFIDKFIAQQFLFQRQWQKVRKYAQMKGISIMGDMPIYVGYHSADVWANKKHFLLNRNGFPQLVSGVPPDAFSETGQLWGSPLYDWKAMEKDGFSWWIRRIRRAQDLYDEFRIDHFRGFAGFWAVPSEAKVAMVGRWKVGPGKSLFDAISRAVGKINIIAEDLGVITEDVVQLRKSIGAPGMAVLQFGFGSDAENPHLPHNQERNQVVYTGTHDNDTIHGWWDILKEEEKSNMQPLSQVLNYLKIKEEDGISGALIQAALSTVARTAVIPMQDVLGLGSSARMNIPATQLGNWSWRMPSSMSFDSLEPEATNLRNMLSMYGRV</sequence>
<dbReference type="Gene3D" id="3.20.20.80">
    <property type="entry name" value="Glycosidases"/>
    <property type="match status" value="1"/>
</dbReference>
<name>A0A6A1VC25_9ROSI</name>
<dbReference type="NCBIfam" id="NF011080">
    <property type="entry name" value="PRK14508.1-3"/>
    <property type="match status" value="1"/>
</dbReference>
<accession>A0A6A1VC25</accession>
<evidence type="ECO:0000256" key="5">
    <source>
        <dbReference type="ARBA" id="ARBA00022676"/>
    </source>
</evidence>
<feature type="region of interest" description="Disordered" evidence="12">
    <location>
        <begin position="1"/>
        <end position="53"/>
    </location>
</feature>
<dbReference type="EC" id="2.4.1.25" evidence="4 11"/>
<comment type="caution">
    <text evidence="13">The sequence shown here is derived from an EMBL/GenBank/DDBJ whole genome shotgun (WGS) entry which is preliminary data.</text>
</comment>
<dbReference type="OrthoDB" id="6123450at2759"/>
<dbReference type="FunFam" id="3.20.20.80:FF:000193">
    <property type="entry name" value="4-alpha-glucanotransferase, chloroplastic/amyloplastic"/>
    <property type="match status" value="1"/>
</dbReference>
<dbReference type="InterPro" id="IPR017853">
    <property type="entry name" value="GH"/>
</dbReference>
<dbReference type="Pfam" id="PF02446">
    <property type="entry name" value="Glyco_hydro_77"/>
    <property type="match status" value="1"/>
</dbReference>
<evidence type="ECO:0000256" key="11">
    <source>
        <dbReference type="RuleBase" id="RU361207"/>
    </source>
</evidence>
<evidence type="ECO:0000256" key="7">
    <source>
        <dbReference type="ARBA" id="ARBA00023234"/>
    </source>
</evidence>
<dbReference type="AlphaFoldDB" id="A0A6A1VC25"/>
<evidence type="ECO:0000256" key="1">
    <source>
        <dbReference type="ARBA" id="ARBA00000439"/>
    </source>
</evidence>
<reference evidence="13 14" key="1">
    <citation type="journal article" date="2019" name="Plant Biotechnol. J.">
        <title>The red bayberry genome and genetic basis of sex determination.</title>
        <authorList>
            <person name="Jia H.M."/>
            <person name="Jia H.J."/>
            <person name="Cai Q.L."/>
            <person name="Wang Y."/>
            <person name="Zhao H.B."/>
            <person name="Yang W.F."/>
            <person name="Wang G.Y."/>
            <person name="Li Y.H."/>
            <person name="Zhan D.L."/>
            <person name="Shen Y.T."/>
            <person name="Niu Q.F."/>
            <person name="Chang L."/>
            <person name="Qiu J."/>
            <person name="Zhao L."/>
            <person name="Xie H.B."/>
            <person name="Fu W.Y."/>
            <person name="Jin J."/>
            <person name="Li X.W."/>
            <person name="Jiao Y."/>
            <person name="Zhou C.C."/>
            <person name="Tu T."/>
            <person name="Chai C.Y."/>
            <person name="Gao J.L."/>
            <person name="Fan L.J."/>
            <person name="van de Weg E."/>
            <person name="Wang J.Y."/>
            <person name="Gao Z.S."/>
        </authorList>
    </citation>
    <scope>NUCLEOTIDE SEQUENCE [LARGE SCALE GENOMIC DNA]</scope>
    <source>
        <tissue evidence="13">Leaves</tissue>
    </source>
</reference>
<dbReference type="GO" id="GO:0004134">
    <property type="term" value="F:4-alpha-glucanotransferase activity"/>
    <property type="evidence" value="ECO:0007669"/>
    <property type="project" value="UniProtKB-EC"/>
</dbReference>
<protein>
    <recommendedName>
        <fullName evidence="4 11">4-alpha-glucanotransferase</fullName>
        <ecNumber evidence="4 11">2.4.1.25</ecNumber>
    </recommendedName>
    <alternativeName>
        <fullName evidence="9 11">Amylomaltase</fullName>
    </alternativeName>
    <alternativeName>
        <fullName evidence="10 11">Disproportionating enzyme</fullName>
    </alternativeName>
</protein>
<feature type="compositionally biased region" description="Low complexity" evidence="12">
    <location>
        <begin position="94"/>
        <end position="104"/>
    </location>
</feature>
<comment type="subcellular location">
    <subcellularLocation>
        <location evidence="2">Plastid</location>
        <location evidence="2">Amyloplast</location>
    </subcellularLocation>
</comment>
<keyword evidence="14" id="KW-1185">Reference proteome</keyword>
<gene>
    <name evidence="13" type="ORF">CJ030_MR6G025452</name>
</gene>
<comment type="similarity">
    <text evidence="3 11">Belongs to the disproportionating enzyme family.</text>
</comment>
<dbReference type="GO" id="GO:0005975">
    <property type="term" value="P:carbohydrate metabolic process"/>
    <property type="evidence" value="ECO:0007669"/>
    <property type="project" value="InterPro"/>
</dbReference>
<evidence type="ECO:0000256" key="8">
    <source>
        <dbReference type="ARBA" id="ARBA00023277"/>
    </source>
</evidence>
<keyword evidence="5 11" id="KW-0328">Glycosyltransferase</keyword>
<evidence type="ECO:0000256" key="10">
    <source>
        <dbReference type="ARBA" id="ARBA00031501"/>
    </source>
</evidence>
<keyword evidence="7" id="KW-0035">Amyloplast</keyword>
<evidence type="ECO:0000313" key="13">
    <source>
        <dbReference type="EMBL" id="KAB1210389.1"/>
    </source>
</evidence>
<feature type="region of interest" description="Disordered" evidence="12">
    <location>
        <begin position="85"/>
        <end position="108"/>
    </location>
</feature>
<dbReference type="InterPro" id="IPR003385">
    <property type="entry name" value="Glyco_hydro_77"/>
</dbReference>
<evidence type="ECO:0000256" key="4">
    <source>
        <dbReference type="ARBA" id="ARBA00012560"/>
    </source>
</evidence>
<keyword evidence="8 11" id="KW-0119">Carbohydrate metabolism</keyword>
<evidence type="ECO:0000256" key="3">
    <source>
        <dbReference type="ARBA" id="ARBA00005684"/>
    </source>
</evidence>
<evidence type="ECO:0000256" key="6">
    <source>
        <dbReference type="ARBA" id="ARBA00022679"/>
    </source>
</evidence>
<keyword evidence="6 11" id="KW-0808">Transferase</keyword>
<dbReference type="PANTHER" id="PTHR32438">
    <property type="entry name" value="4-ALPHA-GLUCANOTRANSFERASE DPE1, CHLOROPLASTIC/AMYLOPLASTIC"/>
    <property type="match status" value="1"/>
</dbReference>
<proteinExistence type="inferred from homology"/>
<feature type="compositionally biased region" description="Polar residues" evidence="12">
    <location>
        <begin position="20"/>
        <end position="31"/>
    </location>
</feature>
<evidence type="ECO:0000256" key="2">
    <source>
        <dbReference type="ARBA" id="ARBA00004602"/>
    </source>
</evidence>
<organism evidence="13 14">
    <name type="scientific">Morella rubra</name>
    <name type="common">Chinese bayberry</name>
    <dbReference type="NCBI Taxonomy" id="262757"/>
    <lineage>
        <taxon>Eukaryota</taxon>
        <taxon>Viridiplantae</taxon>
        <taxon>Streptophyta</taxon>
        <taxon>Embryophyta</taxon>
        <taxon>Tracheophyta</taxon>
        <taxon>Spermatophyta</taxon>
        <taxon>Magnoliopsida</taxon>
        <taxon>eudicotyledons</taxon>
        <taxon>Gunneridae</taxon>
        <taxon>Pentapetalae</taxon>
        <taxon>rosids</taxon>
        <taxon>fabids</taxon>
        <taxon>Fagales</taxon>
        <taxon>Myricaceae</taxon>
        <taxon>Morella</taxon>
    </lineage>
</organism>
<evidence type="ECO:0000313" key="14">
    <source>
        <dbReference type="Proteomes" id="UP000516437"/>
    </source>
</evidence>
<dbReference type="SUPFAM" id="SSF51445">
    <property type="entry name" value="(Trans)glycosidases"/>
    <property type="match status" value="1"/>
</dbReference>
<dbReference type="GO" id="GO:0009501">
    <property type="term" value="C:amyloplast"/>
    <property type="evidence" value="ECO:0007669"/>
    <property type="project" value="UniProtKB-SubCell"/>
</dbReference>
<dbReference type="EMBL" id="RXIC02000024">
    <property type="protein sequence ID" value="KAB1210389.1"/>
    <property type="molecule type" value="Genomic_DNA"/>
</dbReference>
<keyword evidence="7" id="KW-0934">Plastid</keyword>